<dbReference type="EMBL" id="JAAMPC010000005">
    <property type="protein sequence ID" value="KAG2311138.1"/>
    <property type="molecule type" value="Genomic_DNA"/>
</dbReference>
<feature type="domain" description="3-beta hydroxysteroid dehydrogenase/isomerase" evidence="1">
    <location>
        <begin position="5"/>
        <end position="104"/>
    </location>
</feature>
<sequence length="279" mass="31762">MPTCVVLNGRGFVGRSLVSRLLRLGNWTVRVADSFQTLNLDESDSVLLDALSSGRASYHCVDVRDKPQIVKLSFGSWMLALTEGSYVVFYMGGADDLHSHDYFYCYKCPDHQAVLDNYVGASSSKVAERLKSGSLWTSKSELVDGLCLPPTDPKKVNKMIRTQRHHWIKLVSYTFLVMSYMKSFGREVHIVPAIVDRFDMPAPTMTPELSSDFNLFWQLRDVMDPKKHYKRVPTQSKLAEKYFQASWYSEVMLVVFCKSRVQYYEVTGASASVFPVLDM</sequence>
<evidence type="ECO:0000313" key="3">
    <source>
        <dbReference type="EMBL" id="KAG2311138.1"/>
    </source>
</evidence>
<dbReference type="Pfam" id="PF01073">
    <property type="entry name" value="3Beta_HSD"/>
    <property type="match status" value="1"/>
</dbReference>
<comment type="caution">
    <text evidence="3">The sequence shown here is derived from an EMBL/GenBank/DDBJ whole genome shotgun (WGS) entry which is preliminary data.</text>
</comment>
<dbReference type="GO" id="GO:0016616">
    <property type="term" value="F:oxidoreductase activity, acting on the CH-OH group of donors, NAD or NADP as acceptor"/>
    <property type="evidence" value="ECO:0007669"/>
    <property type="project" value="InterPro"/>
</dbReference>
<dbReference type="GO" id="GO:0006694">
    <property type="term" value="P:steroid biosynthetic process"/>
    <property type="evidence" value="ECO:0007669"/>
    <property type="project" value="InterPro"/>
</dbReference>
<dbReference type="Pfam" id="PF08698">
    <property type="entry name" value="Fcf2"/>
    <property type="match status" value="1"/>
</dbReference>
<dbReference type="Proteomes" id="UP000886595">
    <property type="component" value="Unassembled WGS sequence"/>
</dbReference>
<gene>
    <name evidence="3" type="ORF">Bca52824_022695</name>
</gene>
<dbReference type="InterPro" id="IPR036291">
    <property type="entry name" value="NAD(P)-bd_dom_sf"/>
</dbReference>
<evidence type="ECO:0000313" key="4">
    <source>
        <dbReference type="Proteomes" id="UP000886595"/>
    </source>
</evidence>
<name>A0A8X8ATN1_BRACI</name>
<dbReference type="OrthoDB" id="427886at2759"/>
<dbReference type="InterPro" id="IPR002225">
    <property type="entry name" value="3Beta_OHSteriod_DH/Estase"/>
</dbReference>
<evidence type="ECO:0000259" key="2">
    <source>
        <dbReference type="Pfam" id="PF08698"/>
    </source>
</evidence>
<proteinExistence type="predicted"/>
<dbReference type="Gene3D" id="3.40.50.720">
    <property type="entry name" value="NAD(P)-binding Rossmann-like Domain"/>
    <property type="match status" value="1"/>
</dbReference>
<evidence type="ECO:0000259" key="1">
    <source>
        <dbReference type="Pfam" id="PF01073"/>
    </source>
</evidence>
<dbReference type="AlphaFoldDB" id="A0A8X8ATN1"/>
<accession>A0A8X8ATN1</accession>
<organism evidence="3 4">
    <name type="scientific">Brassica carinata</name>
    <name type="common">Ethiopian mustard</name>
    <name type="synonym">Abyssinian cabbage</name>
    <dbReference type="NCBI Taxonomy" id="52824"/>
    <lineage>
        <taxon>Eukaryota</taxon>
        <taxon>Viridiplantae</taxon>
        <taxon>Streptophyta</taxon>
        <taxon>Embryophyta</taxon>
        <taxon>Tracheophyta</taxon>
        <taxon>Spermatophyta</taxon>
        <taxon>Magnoliopsida</taxon>
        <taxon>eudicotyledons</taxon>
        <taxon>Gunneridae</taxon>
        <taxon>Pentapetalae</taxon>
        <taxon>rosids</taxon>
        <taxon>malvids</taxon>
        <taxon>Brassicales</taxon>
        <taxon>Brassicaceae</taxon>
        <taxon>Brassiceae</taxon>
        <taxon>Brassica</taxon>
    </lineage>
</organism>
<protein>
    <submittedName>
        <fullName evidence="3">Uncharacterized protein</fullName>
    </submittedName>
</protein>
<dbReference type="SUPFAM" id="SSF51735">
    <property type="entry name" value="NAD(P)-binding Rossmann-fold domains"/>
    <property type="match status" value="1"/>
</dbReference>
<reference evidence="3 4" key="1">
    <citation type="submission" date="2020-02" db="EMBL/GenBank/DDBJ databases">
        <authorList>
            <person name="Ma Q."/>
            <person name="Huang Y."/>
            <person name="Song X."/>
            <person name="Pei D."/>
        </authorList>
    </citation>
    <scope>NUCLEOTIDE SEQUENCE [LARGE SCALE GENOMIC DNA]</scope>
    <source>
        <strain evidence="3">Sxm20200214</strain>
        <tissue evidence="3">Leaf</tissue>
    </source>
</reference>
<feature type="domain" description="Fcf2 pre-rRNA processing C-terminal" evidence="2">
    <location>
        <begin position="198"/>
        <end position="245"/>
    </location>
</feature>
<keyword evidence="4" id="KW-1185">Reference proteome</keyword>
<dbReference type="InterPro" id="IPR014810">
    <property type="entry name" value="Fcf2_C"/>
</dbReference>